<comment type="similarity">
    <text evidence="2">Belongs to the DODA-type extradiol aromatic ring-opening dioxygenase family.</text>
</comment>
<dbReference type="InterPro" id="IPR014436">
    <property type="entry name" value="Extradiol_dOase_DODA"/>
</dbReference>
<dbReference type="STRING" id="4829.A0A163MBX9"/>
<evidence type="ECO:0000256" key="1">
    <source>
        <dbReference type="ARBA" id="ARBA00001947"/>
    </source>
</evidence>
<dbReference type="FunCoup" id="A0A163MBX9">
    <property type="interactions" value="421"/>
</dbReference>
<dbReference type="Proteomes" id="UP000078561">
    <property type="component" value="Unassembled WGS sequence"/>
</dbReference>
<reference evidence="7" key="1">
    <citation type="submission" date="2016-04" db="EMBL/GenBank/DDBJ databases">
        <authorList>
            <person name="Evans L.H."/>
            <person name="Alamgir A."/>
            <person name="Owens N."/>
            <person name="Weber N.D."/>
            <person name="Virtaneva K."/>
            <person name="Barbian K."/>
            <person name="Babar A."/>
            <person name="Rosenke K."/>
        </authorList>
    </citation>
    <scope>NUCLEOTIDE SEQUENCE [LARGE SCALE GENOMIC DNA]</scope>
    <source>
        <strain evidence="7">CBS 101.48</strain>
    </source>
</reference>
<dbReference type="OMA" id="EWGFDHG"/>
<dbReference type="GO" id="GO:0008198">
    <property type="term" value="F:ferrous iron binding"/>
    <property type="evidence" value="ECO:0007669"/>
    <property type="project" value="InterPro"/>
</dbReference>
<keyword evidence="4" id="KW-0862">Zinc</keyword>
<keyword evidence="8" id="KW-1185">Reference proteome</keyword>
<dbReference type="PANTHER" id="PTHR30096:SF0">
    <property type="entry name" value="4,5-DOPA DIOXYGENASE EXTRADIOL-LIKE PROTEIN"/>
    <property type="match status" value="1"/>
</dbReference>
<keyword evidence="3" id="KW-0479">Metal-binding</keyword>
<gene>
    <name evidence="7" type="primary">ABSGL_09137.1 scaffold 10682</name>
</gene>
<proteinExistence type="inferred from homology"/>
<dbReference type="PIRSF" id="PIRSF006157">
    <property type="entry name" value="Doxgns_DODA"/>
    <property type="match status" value="1"/>
</dbReference>
<dbReference type="InterPro" id="IPR004183">
    <property type="entry name" value="Xdiol_dOase_suB"/>
</dbReference>
<evidence type="ECO:0000256" key="3">
    <source>
        <dbReference type="ARBA" id="ARBA00022723"/>
    </source>
</evidence>
<dbReference type="EMBL" id="LT554077">
    <property type="protein sequence ID" value="SAM03319.1"/>
    <property type="molecule type" value="Genomic_DNA"/>
</dbReference>
<dbReference type="InParanoid" id="A0A163MBX9"/>
<dbReference type="Gene3D" id="3.40.830.10">
    <property type="entry name" value="LigB-like"/>
    <property type="match status" value="2"/>
</dbReference>
<protein>
    <recommendedName>
        <fullName evidence="6">Extradiol ring-cleavage dioxygenase class III enzyme subunit B domain-containing protein</fullName>
    </recommendedName>
</protein>
<evidence type="ECO:0000256" key="4">
    <source>
        <dbReference type="ARBA" id="ARBA00022833"/>
    </source>
</evidence>
<evidence type="ECO:0000256" key="2">
    <source>
        <dbReference type="ARBA" id="ARBA00007581"/>
    </source>
</evidence>
<evidence type="ECO:0000259" key="6">
    <source>
        <dbReference type="Pfam" id="PF02900"/>
    </source>
</evidence>
<dbReference type="CDD" id="cd07363">
    <property type="entry name" value="45_DOPA_Dioxygenase"/>
    <property type="match status" value="1"/>
</dbReference>
<dbReference type="Pfam" id="PF02900">
    <property type="entry name" value="LigB"/>
    <property type="match status" value="1"/>
</dbReference>
<dbReference type="AlphaFoldDB" id="A0A163MBX9"/>
<sequence length="253" mass="27939">MATTKQPVFFISHGGPDLLENKGLPGTFYSWFGALLKNELKPKAIVIISAHWQGKGRTGIYDVASKVIHLLNKANIKAEGKKYGNDHGVWVPLKRAMKSNPDIPIVEVSTFEHEDMEAHIKLGQALAPLRDEGVVIIGSGSAVHNLRELWHNMGKPSPKYVMDFDKEMETIAVGLTGEERAVAATKLNHHPAFRPSHPTAEHLMPFHIALGAAGEDKGEKLLEDYIATLAWGSYSFGLNEQHTKKSPYQTSFL</sequence>
<comment type="cofactor">
    <cofactor evidence="1">
        <name>Zn(2+)</name>
        <dbReference type="ChEBI" id="CHEBI:29105"/>
    </cofactor>
</comment>
<dbReference type="GO" id="GO:0008270">
    <property type="term" value="F:zinc ion binding"/>
    <property type="evidence" value="ECO:0007669"/>
    <property type="project" value="InterPro"/>
</dbReference>
<dbReference type="SUPFAM" id="SSF53213">
    <property type="entry name" value="LigB-like"/>
    <property type="match status" value="1"/>
</dbReference>
<evidence type="ECO:0000313" key="7">
    <source>
        <dbReference type="EMBL" id="SAM03319.1"/>
    </source>
</evidence>
<evidence type="ECO:0000256" key="5">
    <source>
        <dbReference type="ARBA" id="ARBA00023002"/>
    </source>
</evidence>
<dbReference type="OrthoDB" id="7396853at2759"/>
<dbReference type="GO" id="GO:0016702">
    <property type="term" value="F:oxidoreductase activity, acting on single donors with incorporation of molecular oxygen, incorporation of two atoms of oxygen"/>
    <property type="evidence" value="ECO:0007669"/>
    <property type="project" value="UniProtKB-ARBA"/>
</dbReference>
<name>A0A163MBX9_ABSGL</name>
<evidence type="ECO:0000313" key="8">
    <source>
        <dbReference type="Proteomes" id="UP000078561"/>
    </source>
</evidence>
<feature type="domain" description="Extradiol ring-cleavage dioxygenase class III enzyme subunit B" evidence="6">
    <location>
        <begin position="61"/>
        <end position="221"/>
    </location>
</feature>
<organism evidence="7">
    <name type="scientific">Absidia glauca</name>
    <name type="common">Pin mould</name>
    <dbReference type="NCBI Taxonomy" id="4829"/>
    <lineage>
        <taxon>Eukaryota</taxon>
        <taxon>Fungi</taxon>
        <taxon>Fungi incertae sedis</taxon>
        <taxon>Mucoromycota</taxon>
        <taxon>Mucoromycotina</taxon>
        <taxon>Mucoromycetes</taxon>
        <taxon>Mucorales</taxon>
        <taxon>Cunninghamellaceae</taxon>
        <taxon>Absidia</taxon>
    </lineage>
</organism>
<keyword evidence="5" id="KW-0560">Oxidoreductase</keyword>
<dbReference type="PANTHER" id="PTHR30096">
    <property type="entry name" value="4,5-DOPA DIOXYGENASE EXTRADIOL-LIKE PROTEIN"/>
    <property type="match status" value="1"/>
</dbReference>
<accession>A0A163MBX9</accession>